<reference evidence="1 2" key="1">
    <citation type="submission" date="2018-08" db="EMBL/GenBank/DDBJ databases">
        <title>A genome reference for cultivated species of the human gut microbiota.</title>
        <authorList>
            <person name="Zou Y."/>
            <person name="Xue W."/>
            <person name="Luo G."/>
        </authorList>
    </citation>
    <scope>NUCLEOTIDE SEQUENCE [LARGE SCALE GENOMIC DNA]</scope>
    <source>
        <strain evidence="1 2">OM07-13</strain>
    </source>
</reference>
<organism evidence="1 2">
    <name type="scientific">Agathobacter rectalis</name>
    <dbReference type="NCBI Taxonomy" id="39491"/>
    <lineage>
        <taxon>Bacteria</taxon>
        <taxon>Bacillati</taxon>
        <taxon>Bacillota</taxon>
        <taxon>Clostridia</taxon>
        <taxon>Lachnospirales</taxon>
        <taxon>Lachnospiraceae</taxon>
        <taxon>Agathobacter</taxon>
    </lineage>
</organism>
<sequence>MDNKSIETSLLKFIKTQENLDNYYSTIVPQLKDIKTQAYINLSNEIQKIKELIINTDFLPLELSFNIVDEFEQENVFIINFQKKITTLQSKYLKGKISFIDNVDINTSESFIDENINNADNNKLFLCILSIYDEFVLKLNKSLTDYIVRRTNQNNNFYTTSMNEYNVFVKFNNKFNNNKEKNNI</sequence>
<dbReference type="Proteomes" id="UP000260758">
    <property type="component" value="Unassembled WGS sequence"/>
</dbReference>
<accession>A0A3E4YLE6</accession>
<comment type="caution">
    <text evidence="1">The sequence shown here is derived from an EMBL/GenBank/DDBJ whole genome shotgun (WGS) entry which is preliminary data.</text>
</comment>
<gene>
    <name evidence="1" type="ORF">DXB99_02515</name>
</gene>
<dbReference type="RefSeq" id="WP_117718171.1">
    <property type="nucleotide sequence ID" value="NZ_QSTP01000001.1"/>
</dbReference>
<dbReference type="EMBL" id="QSTP01000001">
    <property type="protein sequence ID" value="RGM75413.1"/>
    <property type="molecule type" value="Genomic_DNA"/>
</dbReference>
<proteinExistence type="predicted"/>
<name>A0A3E4YLE6_9FIRM</name>
<evidence type="ECO:0000313" key="2">
    <source>
        <dbReference type="Proteomes" id="UP000260758"/>
    </source>
</evidence>
<protein>
    <submittedName>
        <fullName evidence="1">Uncharacterized protein</fullName>
    </submittedName>
</protein>
<evidence type="ECO:0000313" key="1">
    <source>
        <dbReference type="EMBL" id="RGM75413.1"/>
    </source>
</evidence>
<dbReference type="AlphaFoldDB" id="A0A3E4YLE6"/>